<evidence type="ECO:0000313" key="4">
    <source>
        <dbReference type="Proteomes" id="UP000039046"/>
    </source>
</evidence>
<dbReference type="HOGENOM" id="CLU_1176120_0_0_1"/>
<evidence type="ECO:0000256" key="2">
    <source>
        <dbReference type="SAM" id="Phobius"/>
    </source>
</evidence>
<protein>
    <recommendedName>
        <fullName evidence="5">Apple domain-containing protein</fullName>
    </recommendedName>
</protein>
<feature type="compositionally biased region" description="Low complexity" evidence="1">
    <location>
        <begin position="21"/>
        <end position="34"/>
    </location>
</feature>
<dbReference type="EMBL" id="CDHN01000001">
    <property type="protein sequence ID" value="CEJ80980.1"/>
    <property type="molecule type" value="Genomic_DNA"/>
</dbReference>
<gene>
    <name evidence="3" type="ORF">VHEMI01135</name>
</gene>
<reference evidence="3 4" key="1">
    <citation type="journal article" date="2015" name="Genome Announc.">
        <title>Draft Genome Sequence and Gene Annotation of the Entomopathogenic Fungus Verticillium hemipterigenum.</title>
        <authorList>
            <person name="Horn F."/>
            <person name="Habel A."/>
            <person name="Scharf D.H."/>
            <person name="Dworschak J."/>
            <person name="Brakhage A.A."/>
            <person name="Guthke R."/>
            <person name="Hertweck C."/>
            <person name="Linde J."/>
        </authorList>
    </citation>
    <scope>NUCLEOTIDE SEQUENCE [LARGE SCALE GENOMIC DNA]</scope>
</reference>
<feature type="region of interest" description="Disordered" evidence="1">
    <location>
        <begin position="1"/>
        <end position="52"/>
    </location>
</feature>
<evidence type="ECO:0000313" key="3">
    <source>
        <dbReference type="EMBL" id="CEJ80980.1"/>
    </source>
</evidence>
<sequence length="236" mass="25311">MENQSPWPKPEGETARPYTGWQQPASWQQQQPYQNMGGPNQQYAPLTSGAPMAPTYPQKKKTIMGLRKPIFLIVVVVGVVILLAIVGGVAGALAIKAKKNSQNNSNNKSSTPSGSNNNSNIDKNNFVAPTDVAISTTCKKGDKRTLKLSDKSDAVFNLECDANSDGDDLTRVISYSLDDCMIACAKYNAIAKKRVCAGVSFSPDLKGLRTSQDGNCALKTKKGTTKTAKGVISAYF</sequence>
<dbReference type="Proteomes" id="UP000039046">
    <property type="component" value="Unassembled WGS sequence"/>
</dbReference>
<keyword evidence="2" id="KW-0812">Transmembrane</keyword>
<dbReference type="AlphaFoldDB" id="A0A0A1T4D5"/>
<keyword evidence="2" id="KW-0472">Membrane</keyword>
<evidence type="ECO:0008006" key="5">
    <source>
        <dbReference type="Google" id="ProtNLM"/>
    </source>
</evidence>
<organism evidence="3 4">
    <name type="scientific">[Torrubiella] hemipterigena</name>
    <dbReference type="NCBI Taxonomy" id="1531966"/>
    <lineage>
        <taxon>Eukaryota</taxon>
        <taxon>Fungi</taxon>
        <taxon>Dikarya</taxon>
        <taxon>Ascomycota</taxon>
        <taxon>Pezizomycotina</taxon>
        <taxon>Sordariomycetes</taxon>
        <taxon>Hypocreomycetidae</taxon>
        <taxon>Hypocreales</taxon>
        <taxon>Clavicipitaceae</taxon>
        <taxon>Clavicipitaceae incertae sedis</taxon>
        <taxon>'Torrubiella' clade</taxon>
    </lineage>
</organism>
<accession>A0A0A1T4D5</accession>
<keyword evidence="2" id="KW-1133">Transmembrane helix</keyword>
<dbReference type="STRING" id="1531966.A0A0A1T4D5"/>
<keyword evidence="4" id="KW-1185">Reference proteome</keyword>
<dbReference type="OrthoDB" id="5358884at2759"/>
<name>A0A0A1T4D5_9HYPO</name>
<evidence type="ECO:0000256" key="1">
    <source>
        <dbReference type="SAM" id="MobiDB-lite"/>
    </source>
</evidence>
<feature type="region of interest" description="Disordered" evidence="1">
    <location>
        <begin position="99"/>
        <end position="124"/>
    </location>
</feature>
<dbReference type="Gene3D" id="3.50.4.10">
    <property type="entry name" value="Hepatocyte Growth Factor"/>
    <property type="match status" value="1"/>
</dbReference>
<proteinExistence type="predicted"/>
<feature type="transmembrane region" description="Helical" evidence="2">
    <location>
        <begin position="70"/>
        <end position="95"/>
    </location>
</feature>